<dbReference type="AlphaFoldDB" id="W8EUZ7"/>
<name>W8EUZ7_9BACT</name>
<sequence length="173" mass="20376">MDILGNFVGYRKAYEGKGYAGLYLLRYSSDQKENYNYASHELIYSKLSQPLTVGTVYHVRFYLSLADSSFIKSDSIYVSFSTKTVFNKYYQLIEPDFYKGIKIPNQHQWELFELDITATEPFIYCYIGLPRKALTRKKYHSIIENGLQRGKFLRKQILLAYYFIDNVSLTEQK</sequence>
<keyword evidence="2" id="KW-1185">Reference proteome</keyword>
<organism evidence="1 2">
    <name type="scientific">Hymenobacter swuensis DY53</name>
    <dbReference type="NCBI Taxonomy" id="1227739"/>
    <lineage>
        <taxon>Bacteria</taxon>
        <taxon>Pseudomonadati</taxon>
        <taxon>Bacteroidota</taxon>
        <taxon>Cytophagia</taxon>
        <taxon>Cytophagales</taxon>
        <taxon>Hymenobacteraceae</taxon>
        <taxon>Hymenobacter</taxon>
    </lineage>
</organism>
<dbReference type="EMBL" id="CP007145">
    <property type="protein sequence ID" value="AHJ97029.1"/>
    <property type="molecule type" value="Genomic_DNA"/>
</dbReference>
<proteinExistence type="predicted"/>
<dbReference type="KEGG" id="hsw:Hsw_1434"/>
<protein>
    <submittedName>
        <fullName evidence="1">Uncharacterized protein</fullName>
    </submittedName>
</protein>
<dbReference type="STRING" id="1227739.Hsw_1434"/>
<gene>
    <name evidence="1" type="ORF">Hsw_1434</name>
</gene>
<evidence type="ECO:0000313" key="2">
    <source>
        <dbReference type="Proteomes" id="UP000019423"/>
    </source>
</evidence>
<evidence type="ECO:0000313" key="1">
    <source>
        <dbReference type="EMBL" id="AHJ97029.1"/>
    </source>
</evidence>
<dbReference type="Proteomes" id="UP000019423">
    <property type="component" value="Chromosome"/>
</dbReference>
<accession>W8EUZ7</accession>
<reference evidence="1 2" key="1">
    <citation type="submission" date="2014-01" db="EMBL/GenBank/DDBJ databases">
        <title>Complete genome sequence of ionizing-radiation resistance bacterium Hymenobacter swuensis DY53.</title>
        <authorList>
            <person name="Jung J.-H."/>
            <person name="Jeong S.-W."/>
            <person name="Joe M.-H."/>
            <person name="Cho y.-j."/>
            <person name="Kim M.-K."/>
            <person name="Lim S.-Y."/>
        </authorList>
    </citation>
    <scope>NUCLEOTIDE SEQUENCE [LARGE SCALE GENOMIC DNA]</scope>
    <source>
        <strain evidence="1 2">DY53</strain>
    </source>
</reference>
<dbReference type="HOGENOM" id="CLU_1545535_0_0_10"/>